<proteinExistence type="predicted"/>
<reference evidence="1 2" key="1">
    <citation type="journal article" date="2020" name="Mol. Biol. Evol.">
        <title>Distinct Expression and Methylation Patterns for Genes with Different Fates following a Single Whole-Genome Duplication in Flowering Plants.</title>
        <authorList>
            <person name="Shi T."/>
            <person name="Rahmani R.S."/>
            <person name="Gugger P.F."/>
            <person name="Wang M."/>
            <person name="Li H."/>
            <person name="Zhang Y."/>
            <person name="Li Z."/>
            <person name="Wang Q."/>
            <person name="Van de Peer Y."/>
            <person name="Marchal K."/>
            <person name="Chen J."/>
        </authorList>
    </citation>
    <scope>NUCLEOTIDE SEQUENCE [LARGE SCALE GENOMIC DNA]</scope>
    <source>
        <tissue evidence="1">Leaf</tissue>
    </source>
</reference>
<accession>A0A822Y5R4</accession>
<comment type="caution">
    <text evidence="1">The sequence shown here is derived from an EMBL/GenBank/DDBJ whole genome shotgun (WGS) entry which is preliminary data.</text>
</comment>
<sequence length="58" mass="6598">MNEGSFCKRPIEIKCLNRKQSAPDDPLNLCFSNYLLPGFDFSVKYCFPLNPEAPENGK</sequence>
<evidence type="ECO:0000313" key="2">
    <source>
        <dbReference type="Proteomes" id="UP000607653"/>
    </source>
</evidence>
<protein>
    <submittedName>
        <fullName evidence="1">Uncharacterized protein</fullName>
    </submittedName>
</protein>
<organism evidence="1 2">
    <name type="scientific">Nelumbo nucifera</name>
    <name type="common">Sacred lotus</name>
    <dbReference type="NCBI Taxonomy" id="4432"/>
    <lineage>
        <taxon>Eukaryota</taxon>
        <taxon>Viridiplantae</taxon>
        <taxon>Streptophyta</taxon>
        <taxon>Embryophyta</taxon>
        <taxon>Tracheophyta</taxon>
        <taxon>Spermatophyta</taxon>
        <taxon>Magnoliopsida</taxon>
        <taxon>Proteales</taxon>
        <taxon>Nelumbonaceae</taxon>
        <taxon>Nelumbo</taxon>
    </lineage>
</organism>
<keyword evidence="2" id="KW-1185">Reference proteome</keyword>
<name>A0A822Y5R4_NELNU</name>
<dbReference type="EMBL" id="DUZY01000002">
    <property type="protein sequence ID" value="DAD26385.1"/>
    <property type="molecule type" value="Genomic_DNA"/>
</dbReference>
<gene>
    <name evidence="1" type="ORF">HUJ06_027853</name>
</gene>
<evidence type="ECO:0000313" key="1">
    <source>
        <dbReference type="EMBL" id="DAD26385.1"/>
    </source>
</evidence>
<dbReference type="AlphaFoldDB" id="A0A822Y5R4"/>
<dbReference type="Proteomes" id="UP000607653">
    <property type="component" value="Unassembled WGS sequence"/>
</dbReference>